<dbReference type="PRINTS" id="PR00452">
    <property type="entry name" value="SH3DOMAIN"/>
</dbReference>
<feature type="compositionally biased region" description="Polar residues" evidence="3">
    <location>
        <begin position="406"/>
        <end position="415"/>
    </location>
</feature>
<feature type="region of interest" description="Disordered" evidence="3">
    <location>
        <begin position="385"/>
        <end position="418"/>
    </location>
</feature>
<dbReference type="PROSITE" id="PS50002">
    <property type="entry name" value="SH3"/>
    <property type="match status" value="1"/>
</dbReference>
<dbReference type="PANTHER" id="PTHR45929:SF7">
    <property type="entry name" value="LAS SEVENTEEN-BINDING PROTEIN 1"/>
    <property type="match status" value="1"/>
</dbReference>
<evidence type="ECO:0000259" key="5">
    <source>
        <dbReference type="PROSITE" id="PS50003"/>
    </source>
</evidence>
<feature type="compositionally biased region" description="Polar residues" evidence="3">
    <location>
        <begin position="385"/>
        <end position="397"/>
    </location>
</feature>
<feature type="compositionally biased region" description="Polar residues" evidence="3">
    <location>
        <begin position="835"/>
        <end position="844"/>
    </location>
</feature>
<feature type="compositionally biased region" description="Acidic residues" evidence="3">
    <location>
        <begin position="234"/>
        <end position="250"/>
    </location>
</feature>
<feature type="compositionally biased region" description="Basic and acidic residues" evidence="3">
    <location>
        <begin position="1021"/>
        <end position="1035"/>
    </location>
</feature>
<dbReference type="PANTHER" id="PTHR45929">
    <property type="entry name" value="JAK PATHWAY SIGNAL TRANSDUCTION ADAPTOR MOLECULE"/>
    <property type="match status" value="1"/>
</dbReference>
<dbReference type="Gene3D" id="1.10.150.50">
    <property type="entry name" value="Transcription Factor, Ets-1"/>
    <property type="match status" value="1"/>
</dbReference>
<gene>
    <name evidence="7" type="ORF">MYCIT1_LOCUS4287</name>
</gene>
<feature type="domain" description="SH3" evidence="4">
    <location>
        <begin position="1"/>
        <end position="63"/>
    </location>
</feature>
<feature type="region of interest" description="Disordered" evidence="3">
    <location>
        <begin position="514"/>
        <end position="566"/>
    </location>
</feature>
<comment type="caution">
    <text evidence="7">The sequence shown here is derived from an EMBL/GenBank/DDBJ whole genome shotgun (WGS) entry which is preliminary data.</text>
</comment>
<feature type="compositionally biased region" description="Polar residues" evidence="3">
    <location>
        <begin position="553"/>
        <end position="566"/>
    </location>
</feature>
<evidence type="ECO:0000259" key="6">
    <source>
        <dbReference type="PROSITE" id="PS50105"/>
    </source>
</evidence>
<feature type="compositionally biased region" description="Acidic residues" evidence="3">
    <location>
        <begin position="172"/>
        <end position="186"/>
    </location>
</feature>
<evidence type="ECO:0000313" key="7">
    <source>
        <dbReference type="EMBL" id="CAK5264272.1"/>
    </source>
</evidence>
<dbReference type="Pfam" id="PF00018">
    <property type="entry name" value="SH3_1"/>
    <property type="match status" value="1"/>
</dbReference>
<dbReference type="InterPro" id="IPR001660">
    <property type="entry name" value="SAM"/>
</dbReference>
<evidence type="ECO:0000256" key="1">
    <source>
        <dbReference type="ARBA" id="ARBA00022443"/>
    </source>
</evidence>
<dbReference type="SMART" id="SM00233">
    <property type="entry name" value="PH"/>
    <property type="match status" value="1"/>
</dbReference>
<dbReference type="SMART" id="SM00326">
    <property type="entry name" value="SH3"/>
    <property type="match status" value="1"/>
</dbReference>
<protein>
    <submittedName>
        <fullName evidence="7">Uncharacterized protein</fullName>
    </submittedName>
</protein>
<reference evidence="7" key="1">
    <citation type="submission" date="2023-11" db="EMBL/GenBank/DDBJ databases">
        <authorList>
            <person name="De Vega J J."/>
            <person name="De Vega J J."/>
        </authorList>
    </citation>
    <scope>NUCLEOTIDE SEQUENCE</scope>
</reference>
<organism evidence="7 8">
    <name type="scientific">Mycena citricolor</name>
    <dbReference type="NCBI Taxonomy" id="2018698"/>
    <lineage>
        <taxon>Eukaryota</taxon>
        <taxon>Fungi</taxon>
        <taxon>Dikarya</taxon>
        <taxon>Basidiomycota</taxon>
        <taxon>Agaricomycotina</taxon>
        <taxon>Agaricomycetes</taxon>
        <taxon>Agaricomycetidae</taxon>
        <taxon>Agaricales</taxon>
        <taxon>Marasmiineae</taxon>
        <taxon>Mycenaceae</taxon>
        <taxon>Mycena</taxon>
    </lineage>
</organism>
<dbReference type="Pfam" id="PF07647">
    <property type="entry name" value="SAM_2"/>
    <property type="match status" value="1"/>
</dbReference>
<dbReference type="PROSITE" id="PS50003">
    <property type="entry name" value="PH_DOMAIN"/>
    <property type="match status" value="1"/>
</dbReference>
<feature type="region of interest" description="Disordered" evidence="3">
    <location>
        <begin position="604"/>
        <end position="844"/>
    </location>
</feature>
<dbReference type="InterPro" id="IPR001849">
    <property type="entry name" value="PH_domain"/>
</dbReference>
<dbReference type="InterPro" id="IPR050670">
    <property type="entry name" value="STAM"/>
</dbReference>
<proteinExistence type="predicted"/>
<feature type="compositionally biased region" description="Basic residues" evidence="3">
    <location>
        <begin position="707"/>
        <end position="721"/>
    </location>
</feature>
<dbReference type="InterPro" id="IPR013761">
    <property type="entry name" value="SAM/pointed_sf"/>
</dbReference>
<keyword evidence="8" id="KW-1185">Reference proteome</keyword>
<dbReference type="InterPro" id="IPR011993">
    <property type="entry name" value="PH-like_dom_sf"/>
</dbReference>
<dbReference type="Gene3D" id="2.30.30.40">
    <property type="entry name" value="SH3 Domains"/>
    <property type="match status" value="1"/>
</dbReference>
<feature type="domain" description="PH" evidence="5">
    <location>
        <begin position="879"/>
        <end position="977"/>
    </location>
</feature>
<dbReference type="CDD" id="cd00174">
    <property type="entry name" value="SH3"/>
    <property type="match status" value="1"/>
</dbReference>
<evidence type="ECO:0000313" key="8">
    <source>
        <dbReference type="Proteomes" id="UP001295794"/>
    </source>
</evidence>
<feature type="compositionally biased region" description="Low complexity" evidence="3">
    <location>
        <begin position="541"/>
        <end position="552"/>
    </location>
</feature>
<dbReference type="PROSITE" id="PS50105">
    <property type="entry name" value="SAM_DOMAIN"/>
    <property type="match status" value="1"/>
</dbReference>
<dbReference type="SMART" id="SM00454">
    <property type="entry name" value="SAM"/>
    <property type="match status" value="1"/>
</dbReference>
<dbReference type="EMBL" id="CAVNYO010000050">
    <property type="protein sequence ID" value="CAK5264272.1"/>
    <property type="molecule type" value="Genomic_DNA"/>
</dbReference>
<feature type="region of interest" description="Disordered" evidence="3">
    <location>
        <begin position="234"/>
        <end position="274"/>
    </location>
</feature>
<evidence type="ECO:0000256" key="3">
    <source>
        <dbReference type="SAM" id="MobiDB-lite"/>
    </source>
</evidence>
<feature type="region of interest" description="Disordered" evidence="3">
    <location>
        <begin position="1001"/>
        <end position="1099"/>
    </location>
</feature>
<feature type="region of interest" description="Disordered" evidence="3">
    <location>
        <begin position="57"/>
        <end position="78"/>
    </location>
</feature>
<feature type="region of interest" description="Disordered" evidence="3">
    <location>
        <begin position="166"/>
        <end position="194"/>
    </location>
</feature>
<feature type="compositionally biased region" description="Polar residues" evidence="3">
    <location>
        <begin position="1059"/>
        <end position="1072"/>
    </location>
</feature>
<dbReference type="CDD" id="cd13316">
    <property type="entry name" value="PH_Boi"/>
    <property type="match status" value="1"/>
</dbReference>
<feature type="domain" description="SAM" evidence="6">
    <location>
        <begin position="420"/>
        <end position="485"/>
    </location>
</feature>
<feature type="compositionally biased region" description="Basic and acidic residues" evidence="3">
    <location>
        <begin position="758"/>
        <end position="773"/>
    </location>
</feature>
<feature type="compositionally biased region" description="Gly residues" evidence="3">
    <location>
        <begin position="794"/>
        <end position="803"/>
    </location>
</feature>
<feature type="compositionally biased region" description="Basic and acidic residues" evidence="3">
    <location>
        <begin position="678"/>
        <end position="703"/>
    </location>
</feature>
<evidence type="ECO:0000259" key="4">
    <source>
        <dbReference type="PROSITE" id="PS50002"/>
    </source>
</evidence>
<dbReference type="CDD" id="cd09535">
    <property type="entry name" value="SAM_BOI-like_fungal"/>
    <property type="match status" value="1"/>
</dbReference>
<name>A0AAD2GY07_9AGAR</name>
<dbReference type="AlphaFoldDB" id="A0AAD2GY07"/>
<dbReference type="SUPFAM" id="SSF47769">
    <property type="entry name" value="SAM/Pointed domain"/>
    <property type="match status" value="1"/>
</dbReference>
<accession>A0AAD2GY07</accession>
<dbReference type="Pfam" id="PF00169">
    <property type="entry name" value="PH"/>
    <property type="match status" value="1"/>
</dbReference>
<dbReference type="SUPFAM" id="SSF50729">
    <property type="entry name" value="PH domain-like"/>
    <property type="match status" value="1"/>
</dbReference>
<dbReference type="SUPFAM" id="SSF50044">
    <property type="entry name" value="SH3-domain"/>
    <property type="match status" value="1"/>
</dbReference>
<keyword evidence="1 2" id="KW-0728">SH3 domain</keyword>
<evidence type="ECO:0000256" key="2">
    <source>
        <dbReference type="PROSITE-ProRule" id="PRU00192"/>
    </source>
</evidence>
<dbReference type="InterPro" id="IPR036028">
    <property type="entry name" value="SH3-like_dom_sf"/>
</dbReference>
<dbReference type="Gene3D" id="2.30.29.30">
    <property type="entry name" value="Pleckstrin-homology domain (PH domain)/Phosphotyrosine-binding domain (PTB)"/>
    <property type="match status" value="1"/>
</dbReference>
<sequence length="1227" mass="130975">MPEYVYALHDFTPEHEDEVSFRIGERIEVIEKDDLYSDGWWRGRNLAGREGLFPQSYTTSAEPQTEASPTPASTIISPAPTETISAPLQSLAEEPESVSVSPVLHTPQVQLNGQGADEAVDGADTNGEVMKATMTDVQKAIEQLGSRTRDSSMNLDHDARSFSFASTRDNLTTDDEEEETDYDMSEGEGQGWHKGARRKLAEKARQAVAEAEKLEALSAGPSRIVVPPISVELSDESDVEDDEDGGETFSEDNFNSPVRDHPYIPEEDEPSESVDGLGRMRVAEDIPATATVSSFQLPTEVPPSPVSPVSPTLPELVAPTPIVAPVVAAVEPERMHTPARDTFGMVSPGLPSPALSAGAAAVGSKHSSLASTSAAGLAVGIPSKPSSVGSAPLSAQSESKRHDDSGNASASSTSKHPSEWTVDEVVDWLKSKGFDEDVCDKFTEQEITGDVLIELDVNLLKTEIGIMAFGKRMRIANAIVDLRRPPSPSASFQMPPNFQQQNMPQYAMVYTNSQSSQQFPGSAPHNGSPQYNSSPHHVGHSRSQSQSHSQKSYNAHHSLQSSVGSPLQNGYLAQTYGVSHGLGEVSGLPAEGAPIGLGIPLDQINGSRSKGRPAQLMLSPSDGALNVSATQAADGETQEDERAVMSESELPAPNTSSKKKFFGTGGRSPLASPISSTHVDKAEKEGSVNSKDAESAADVKSDSGKGTVKKKASTVRHSRGKKSIDGNAKSNDRLSIFGTSFGPTLGRKPAPRYSGAADEEKTEKPDKTEKPADKAGSGFTLPRLARKSGRPSTPGGGVSGGGVSSQTPSADGLPPQPTSPKDGSSPTLLRKRTASNHATDSTKAASIATKVNATGAEPGAAAGVTKLKPGMSIIEQIGASDHSGWMRKKSERYNSWKLRYFVLKGSDLYCLRSSNKAETKIKGYVNIVGYKVTVDETINPGKYGFRIDHDHDKTHYFSSDEKTIVRDWMKAIMKATIGRDYSKPVVSSCNIPTIPLIVAQTMNPAPRPPSPTARAATQRALRRENTDQPSTRDARVLMLTGFATAESAPKEERTRLESFFTNETTESGTGSAPGTPMSSAPPRPSRRLSQQTTAAAPVDEGLIEWANGHLPSNMRIMDTAGPLCDGLGLMRIAESIKGRPNSPPVLDSAFPKGPTDDNLDGLFKLFDFLLDNEVRMGSVSINDVRQGKRDKIVQLLRGLKAWEEKRRALANSIGRGSGQAGSFMAPA</sequence>
<dbReference type="Proteomes" id="UP001295794">
    <property type="component" value="Unassembled WGS sequence"/>
</dbReference>
<dbReference type="InterPro" id="IPR001452">
    <property type="entry name" value="SH3_domain"/>
</dbReference>
<feature type="compositionally biased region" description="Polar residues" evidence="3">
    <location>
        <begin position="514"/>
        <end position="535"/>
    </location>
</feature>